<dbReference type="CDD" id="cd06260">
    <property type="entry name" value="DUF820-like"/>
    <property type="match status" value="2"/>
</dbReference>
<dbReference type="EMBL" id="JBHTAI010000008">
    <property type="protein sequence ID" value="MFC7149802.1"/>
    <property type="molecule type" value="Genomic_DNA"/>
</dbReference>
<feature type="domain" description="Putative restriction endonuclease" evidence="2">
    <location>
        <begin position="220"/>
        <end position="372"/>
    </location>
</feature>
<dbReference type="PANTHER" id="PTHR34107:SF4">
    <property type="entry name" value="SLL1222 PROTEIN"/>
    <property type="match status" value="1"/>
</dbReference>
<accession>A0ABW2FE16</accession>
<dbReference type="PANTHER" id="PTHR34107">
    <property type="entry name" value="SLL0198 PROTEIN-RELATED"/>
    <property type="match status" value="1"/>
</dbReference>
<dbReference type="Proteomes" id="UP001596378">
    <property type="component" value="Unassembled WGS sequence"/>
</dbReference>
<protein>
    <submittedName>
        <fullName evidence="3">Uma2 family endonuclease</fullName>
    </submittedName>
</protein>
<dbReference type="InterPro" id="IPR012296">
    <property type="entry name" value="Nuclease_put_TT1808"/>
</dbReference>
<dbReference type="InterPro" id="IPR011335">
    <property type="entry name" value="Restrct_endonuc-II-like"/>
</dbReference>
<dbReference type="SUPFAM" id="SSF52980">
    <property type="entry name" value="Restriction endonuclease-like"/>
    <property type="match status" value="2"/>
</dbReference>
<dbReference type="Pfam" id="PF05685">
    <property type="entry name" value="Uma2"/>
    <property type="match status" value="2"/>
</dbReference>
<evidence type="ECO:0000259" key="2">
    <source>
        <dbReference type="Pfam" id="PF05685"/>
    </source>
</evidence>
<dbReference type="Gene3D" id="3.90.1570.10">
    <property type="entry name" value="tt1808, chain A"/>
    <property type="match status" value="2"/>
</dbReference>
<evidence type="ECO:0000256" key="1">
    <source>
        <dbReference type="SAM" id="MobiDB-lite"/>
    </source>
</evidence>
<proteinExistence type="predicted"/>
<reference evidence="4" key="1">
    <citation type="journal article" date="2019" name="Int. J. Syst. Evol. Microbiol.">
        <title>The Global Catalogue of Microorganisms (GCM) 10K type strain sequencing project: providing services to taxonomists for standard genome sequencing and annotation.</title>
        <authorList>
            <consortium name="The Broad Institute Genomics Platform"/>
            <consortium name="The Broad Institute Genome Sequencing Center for Infectious Disease"/>
            <person name="Wu L."/>
            <person name="Ma J."/>
        </authorList>
    </citation>
    <scope>NUCLEOTIDE SEQUENCE [LARGE SCALE GENOMIC DNA]</scope>
    <source>
        <strain evidence="4">KCTC 12907</strain>
    </source>
</reference>
<keyword evidence="3" id="KW-0378">Hydrolase</keyword>
<name>A0ABW2FE16_9BACL</name>
<dbReference type="InterPro" id="IPR008538">
    <property type="entry name" value="Uma2"/>
</dbReference>
<organism evidence="3 4">
    <name type="scientific">Cohnella cellulosilytica</name>
    <dbReference type="NCBI Taxonomy" id="986710"/>
    <lineage>
        <taxon>Bacteria</taxon>
        <taxon>Bacillati</taxon>
        <taxon>Bacillota</taxon>
        <taxon>Bacilli</taxon>
        <taxon>Bacillales</taxon>
        <taxon>Paenibacillaceae</taxon>
        <taxon>Cohnella</taxon>
    </lineage>
</organism>
<feature type="domain" description="Putative restriction endonuclease" evidence="2">
    <location>
        <begin position="32"/>
        <end position="187"/>
    </location>
</feature>
<feature type="region of interest" description="Disordered" evidence="1">
    <location>
        <begin position="1"/>
        <end position="23"/>
    </location>
</feature>
<keyword evidence="3" id="KW-0255">Endonuclease</keyword>
<evidence type="ECO:0000313" key="3">
    <source>
        <dbReference type="EMBL" id="MFC7149802.1"/>
    </source>
</evidence>
<comment type="caution">
    <text evidence="3">The sequence shown here is derived from an EMBL/GenBank/DDBJ whole genome shotgun (WGS) entry which is preliminary data.</text>
</comment>
<sequence length="388" mass="44423">MKDKRDEGCPEMNNRREAGQKVKETPENYLIDERYEMIEGVRYDFLSSPVYAHQQVLGELYTAFRNDCLAEGKVLFAPLDVHFDEDNIFQPDLIYISNANRGIMRDGYIYGAPDLVVEILSASTGRRDRTIKKSGYEKFGVREYWIVDLVYRLVEQFVLVDGKYAAVATLTEEQTLTSPTVPCLSLKLSDILWEDDGNKESEAKDKQGKVKETPENYLIDERYEMIEGVRYDFLSSPIYAHQQVLRDLILAFHQDCAKEGEVLFAPLDVHFDEDNIFQPDLIYISNANRGIIRDGYIYGAPDLVVEILSASTGRRDKTIKKSGYEKFGVREYWIVDLVYRLVEQFVLVDGKYAAVATLTEEQTLTSPTVPCLGLKLSEIFPPENEMTS</sequence>
<keyword evidence="4" id="KW-1185">Reference proteome</keyword>
<keyword evidence="3" id="KW-0540">Nuclease</keyword>
<dbReference type="GO" id="GO:0004519">
    <property type="term" value="F:endonuclease activity"/>
    <property type="evidence" value="ECO:0007669"/>
    <property type="project" value="UniProtKB-KW"/>
</dbReference>
<gene>
    <name evidence="3" type="ORF">ACFQMJ_14855</name>
</gene>
<evidence type="ECO:0000313" key="4">
    <source>
        <dbReference type="Proteomes" id="UP001596378"/>
    </source>
</evidence>
<dbReference type="RefSeq" id="WP_378049277.1">
    <property type="nucleotide sequence ID" value="NZ_JBHMDN010000020.1"/>
</dbReference>